<evidence type="ECO:0008006" key="7">
    <source>
        <dbReference type="Google" id="ProtNLM"/>
    </source>
</evidence>
<dbReference type="GO" id="GO:0055052">
    <property type="term" value="C:ATP-binding cassette (ABC) transporter complex, substrate-binding subunit-containing"/>
    <property type="evidence" value="ECO:0007669"/>
    <property type="project" value="TreeGrafter"/>
</dbReference>
<evidence type="ECO:0000256" key="1">
    <source>
        <dbReference type="ARBA" id="ARBA00008520"/>
    </source>
</evidence>
<keyword evidence="2" id="KW-0813">Transport</keyword>
<dbReference type="Pfam" id="PF01547">
    <property type="entry name" value="SBP_bac_1"/>
    <property type="match status" value="1"/>
</dbReference>
<dbReference type="GO" id="GO:1901982">
    <property type="term" value="F:maltose binding"/>
    <property type="evidence" value="ECO:0007669"/>
    <property type="project" value="TreeGrafter"/>
</dbReference>
<dbReference type="AlphaFoldDB" id="A0A1G1ZMD0"/>
<feature type="transmembrane region" description="Helical" evidence="4">
    <location>
        <begin position="9"/>
        <end position="32"/>
    </location>
</feature>
<dbReference type="EMBL" id="MHJJ01000007">
    <property type="protein sequence ID" value="OGY65752.1"/>
    <property type="molecule type" value="Genomic_DNA"/>
</dbReference>
<dbReference type="GO" id="GO:0042956">
    <property type="term" value="P:maltodextrin transmembrane transport"/>
    <property type="evidence" value="ECO:0007669"/>
    <property type="project" value="TreeGrafter"/>
</dbReference>
<evidence type="ECO:0000313" key="5">
    <source>
        <dbReference type="EMBL" id="OGY65752.1"/>
    </source>
</evidence>
<dbReference type="STRING" id="1798407.A3A16_04040"/>
<keyword evidence="3" id="KW-0732">Signal</keyword>
<keyword evidence="4" id="KW-0472">Membrane</keyword>
<dbReference type="Gene3D" id="3.40.190.10">
    <property type="entry name" value="Periplasmic binding protein-like II"/>
    <property type="match status" value="1"/>
</dbReference>
<proteinExistence type="inferred from homology"/>
<gene>
    <name evidence="5" type="ORF">A3A16_04040</name>
</gene>
<evidence type="ECO:0000256" key="3">
    <source>
        <dbReference type="ARBA" id="ARBA00022729"/>
    </source>
</evidence>
<reference evidence="5 6" key="1">
    <citation type="journal article" date="2016" name="Nat. Commun.">
        <title>Thousands of microbial genomes shed light on interconnected biogeochemical processes in an aquifer system.</title>
        <authorList>
            <person name="Anantharaman K."/>
            <person name="Brown C.T."/>
            <person name="Hug L.A."/>
            <person name="Sharon I."/>
            <person name="Castelle C.J."/>
            <person name="Probst A.J."/>
            <person name="Thomas B.C."/>
            <person name="Singh A."/>
            <person name="Wilkins M.J."/>
            <person name="Karaoz U."/>
            <person name="Brodie E.L."/>
            <person name="Williams K.H."/>
            <person name="Hubbard S.S."/>
            <person name="Banfield J.F."/>
        </authorList>
    </citation>
    <scope>NUCLEOTIDE SEQUENCE [LARGE SCALE GENOMIC DNA]</scope>
</reference>
<keyword evidence="4" id="KW-0812">Transmembrane</keyword>
<dbReference type="SUPFAM" id="SSF53850">
    <property type="entry name" value="Periplasmic binding protein-like II"/>
    <property type="match status" value="1"/>
</dbReference>
<dbReference type="PANTHER" id="PTHR30061">
    <property type="entry name" value="MALTOSE-BINDING PERIPLASMIC PROTEIN"/>
    <property type="match status" value="1"/>
</dbReference>
<protein>
    <recommendedName>
        <fullName evidence="7">ABC transporter substrate-binding protein</fullName>
    </recommendedName>
</protein>
<organism evidence="5 6">
    <name type="scientific">Candidatus Harrisonbacteria bacterium RIFCSPLOWO2_01_FULL_44_18</name>
    <dbReference type="NCBI Taxonomy" id="1798407"/>
    <lineage>
        <taxon>Bacteria</taxon>
        <taxon>Candidatus Harrisoniibacteriota</taxon>
    </lineage>
</organism>
<dbReference type="PANTHER" id="PTHR30061:SF50">
    <property type="entry name" value="MALTOSE_MALTODEXTRIN-BINDING PERIPLASMIC PROTEIN"/>
    <property type="match status" value="1"/>
</dbReference>
<name>A0A1G1ZMD0_9BACT</name>
<evidence type="ECO:0000256" key="4">
    <source>
        <dbReference type="SAM" id="Phobius"/>
    </source>
</evidence>
<dbReference type="Proteomes" id="UP000177942">
    <property type="component" value="Unassembled WGS sequence"/>
</dbReference>
<dbReference type="GO" id="GO:0015768">
    <property type="term" value="P:maltose transport"/>
    <property type="evidence" value="ECO:0007669"/>
    <property type="project" value="TreeGrafter"/>
</dbReference>
<sequence length="431" mass="48413">MPLSRSKLIILGVAGLFILIIVLLFVGILPGLRPRQQTAAVTLNVLGIFDKPSIFQDLANSYRQSRPKTEIKYRQLNADNYENELLNALASPQPPDIFMFHGSWLPKHYDKILPLNESQLPLVRFRELFPTVVEQNFAPDGIIYALPLYIDTLALFYNKDIFDDKGIALPPKTWTEFQDIVSDLRELDKSGKINKAAAAIGGSNKSVNRASDLLNLLMLQAGTPMVDQSFTRAAFAREGENQLKFYTQFADAKSPYFTWNEALHYSLDNFAEETTAMIFNYAYQIPVLKDKNPFLNFAAALMPQPSGAEKSVNYANYWGLAVSNKSRNPAAAWDFILSVTADPETSRKYLNSTGHPPALRSLINERLNDPVLGVFARQSLTARSWPQIDNVAIENSFSKMIESVISGRLTARQAIQQAENEISQVMAQKRR</sequence>
<comment type="similarity">
    <text evidence="1">Belongs to the bacterial solute-binding protein 1 family.</text>
</comment>
<dbReference type="InterPro" id="IPR006059">
    <property type="entry name" value="SBP"/>
</dbReference>
<comment type="caution">
    <text evidence="5">The sequence shown here is derived from an EMBL/GenBank/DDBJ whole genome shotgun (WGS) entry which is preliminary data.</text>
</comment>
<evidence type="ECO:0000256" key="2">
    <source>
        <dbReference type="ARBA" id="ARBA00022448"/>
    </source>
</evidence>
<accession>A0A1G1ZMD0</accession>
<keyword evidence="4" id="KW-1133">Transmembrane helix</keyword>
<evidence type="ECO:0000313" key="6">
    <source>
        <dbReference type="Proteomes" id="UP000177942"/>
    </source>
</evidence>